<evidence type="ECO:0000313" key="3">
    <source>
        <dbReference type="Proteomes" id="UP000221101"/>
    </source>
</evidence>
<keyword evidence="1" id="KW-0472">Membrane</keyword>
<evidence type="ECO:0000313" key="2">
    <source>
        <dbReference type="EMBL" id="PHM73565.1"/>
    </source>
</evidence>
<dbReference type="Proteomes" id="UP000221101">
    <property type="component" value="Unassembled WGS sequence"/>
</dbReference>
<sequence length="196" mass="21940">MVSTRYRGSLRLSSHQFERQPSLRGLIDYSCSDDALDFRWRRLISPVIAEIMNCAVLSPSSLSFSIESTSSCGTRASNFFDFAFIAFVAISVSISSWWLTVYTKNFHEKGLTWLTLKNNIVADTLSHSRNKNSDAPKCGNTIEASNHNIIGANAMAYTQSNQTRPKFTFLIASGTQRLADMFSLIFALRQGAYHES</sequence>
<organism evidence="2 3">
    <name type="scientific">Xenorhabdus kozodoii</name>
    <dbReference type="NCBI Taxonomy" id="351676"/>
    <lineage>
        <taxon>Bacteria</taxon>
        <taxon>Pseudomonadati</taxon>
        <taxon>Pseudomonadota</taxon>
        <taxon>Gammaproteobacteria</taxon>
        <taxon>Enterobacterales</taxon>
        <taxon>Morganellaceae</taxon>
        <taxon>Xenorhabdus</taxon>
    </lineage>
</organism>
<dbReference type="AlphaFoldDB" id="A0A2D0LD92"/>
<dbReference type="EMBL" id="NJCX01000010">
    <property type="protein sequence ID" value="PHM73565.1"/>
    <property type="molecule type" value="Genomic_DNA"/>
</dbReference>
<keyword evidence="1" id="KW-1133">Transmembrane helix</keyword>
<name>A0A2D0LD92_9GAMM</name>
<feature type="transmembrane region" description="Helical" evidence="1">
    <location>
        <begin position="79"/>
        <end position="99"/>
    </location>
</feature>
<accession>A0A2D0LD92</accession>
<protein>
    <recommendedName>
        <fullName evidence="4">Transmembrane protein</fullName>
    </recommendedName>
</protein>
<keyword evidence="1" id="KW-0812">Transmembrane</keyword>
<keyword evidence="3" id="KW-1185">Reference proteome</keyword>
<comment type="caution">
    <text evidence="2">The sequence shown here is derived from an EMBL/GenBank/DDBJ whole genome shotgun (WGS) entry which is preliminary data.</text>
</comment>
<evidence type="ECO:0000256" key="1">
    <source>
        <dbReference type="SAM" id="Phobius"/>
    </source>
</evidence>
<reference evidence="2 3" key="1">
    <citation type="journal article" date="2017" name="Nat. Microbiol.">
        <title>Natural product diversity associated with the nematode symbionts Photorhabdus and Xenorhabdus.</title>
        <authorList>
            <person name="Tobias N.J."/>
            <person name="Wolff H."/>
            <person name="Djahanschiri B."/>
            <person name="Grundmann F."/>
            <person name="Kronenwerth M."/>
            <person name="Shi Y.M."/>
            <person name="Simonyi S."/>
            <person name="Grun P."/>
            <person name="Shapiro-Ilan D."/>
            <person name="Pidot S.J."/>
            <person name="Stinear T.P."/>
            <person name="Ebersberger I."/>
            <person name="Bode H.B."/>
        </authorList>
    </citation>
    <scope>NUCLEOTIDE SEQUENCE [LARGE SCALE GENOMIC DNA]</scope>
    <source>
        <strain evidence="2 3">DSM 17907</strain>
    </source>
</reference>
<dbReference type="OrthoDB" id="6445531at2"/>
<gene>
    <name evidence="2" type="ORF">Xkoz_01706</name>
</gene>
<proteinExistence type="predicted"/>
<evidence type="ECO:0008006" key="4">
    <source>
        <dbReference type="Google" id="ProtNLM"/>
    </source>
</evidence>